<dbReference type="EMBL" id="KE525332">
    <property type="protein sequence ID" value="KFB47639.1"/>
    <property type="molecule type" value="Genomic_DNA"/>
</dbReference>
<proteinExistence type="predicted"/>
<evidence type="ECO:0000313" key="3">
    <source>
        <dbReference type="Proteomes" id="UP000030765"/>
    </source>
</evidence>
<dbReference type="Proteomes" id="UP000030765">
    <property type="component" value="Unassembled WGS sequence"/>
</dbReference>
<evidence type="ECO:0000313" key="2">
    <source>
        <dbReference type="EnsemblMetazoa" id="ASIC015680-PA"/>
    </source>
</evidence>
<reference evidence="2" key="2">
    <citation type="submission" date="2020-05" db="UniProtKB">
        <authorList>
            <consortium name="EnsemblMetazoa"/>
        </authorList>
    </citation>
    <scope>IDENTIFICATION</scope>
</reference>
<dbReference type="EnsemblMetazoa" id="ASIC015680-RA">
    <property type="protein sequence ID" value="ASIC015680-PA"/>
    <property type="gene ID" value="ASIC015680"/>
</dbReference>
<dbReference type="EMBL" id="ATLV01022413">
    <property type="status" value="NOT_ANNOTATED_CDS"/>
    <property type="molecule type" value="Genomic_DNA"/>
</dbReference>
<keyword evidence="3" id="KW-1185">Reference proteome</keyword>
<accession>A0A084WBP5</accession>
<reference evidence="1 3" key="1">
    <citation type="journal article" date="2014" name="BMC Genomics">
        <title>Genome sequence of Anopheles sinensis provides insight into genetics basis of mosquito competence for malaria parasites.</title>
        <authorList>
            <person name="Zhou D."/>
            <person name="Zhang D."/>
            <person name="Ding G."/>
            <person name="Shi L."/>
            <person name="Hou Q."/>
            <person name="Ye Y."/>
            <person name="Xu Y."/>
            <person name="Zhou H."/>
            <person name="Xiong C."/>
            <person name="Li S."/>
            <person name="Yu J."/>
            <person name="Hong S."/>
            <person name="Yu X."/>
            <person name="Zou P."/>
            <person name="Chen C."/>
            <person name="Chang X."/>
            <person name="Wang W."/>
            <person name="Lv Y."/>
            <person name="Sun Y."/>
            <person name="Ma L."/>
            <person name="Shen B."/>
            <person name="Zhu C."/>
        </authorList>
    </citation>
    <scope>NUCLEOTIDE SEQUENCE [LARGE SCALE GENOMIC DNA]</scope>
</reference>
<sequence>MLNLESAVLIRVVQCYPNRNATFDKYFSVQNREAGFGQHSFLARIPKTVLLIPMLPIGTKRKPHTQHEIQQRPTTTASLSAQSYKLFERAKNCPAMGKRWRSDCFSRPVLEGKPTEIGLVFPSDTPYTEPHRTRNRVEVERMQVKVKEAPGDG</sequence>
<dbReference type="VEuPathDB" id="VectorBase:ASIC015680"/>
<evidence type="ECO:0000313" key="1">
    <source>
        <dbReference type="EMBL" id="KFB47639.1"/>
    </source>
</evidence>
<keyword evidence="1" id="KW-0240">DNA-directed RNA polymerase</keyword>
<dbReference type="GO" id="GO:0000428">
    <property type="term" value="C:DNA-directed RNA polymerase complex"/>
    <property type="evidence" value="ECO:0007669"/>
    <property type="project" value="UniProtKB-KW"/>
</dbReference>
<organism evidence="1">
    <name type="scientific">Anopheles sinensis</name>
    <name type="common">Mosquito</name>
    <dbReference type="NCBI Taxonomy" id="74873"/>
    <lineage>
        <taxon>Eukaryota</taxon>
        <taxon>Metazoa</taxon>
        <taxon>Ecdysozoa</taxon>
        <taxon>Arthropoda</taxon>
        <taxon>Hexapoda</taxon>
        <taxon>Insecta</taxon>
        <taxon>Pterygota</taxon>
        <taxon>Neoptera</taxon>
        <taxon>Endopterygota</taxon>
        <taxon>Diptera</taxon>
        <taxon>Nematocera</taxon>
        <taxon>Culicoidea</taxon>
        <taxon>Culicidae</taxon>
        <taxon>Anophelinae</taxon>
        <taxon>Anopheles</taxon>
    </lineage>
</organism>
<dbReference type="AlphaFoldDB" id="A0A084WBP5"/>
<keyword evidence="1" id="KW-0804">Transcription</keyword>
<gene>
    <name evidence="1" type="ORF">ZHAS_00015680</name>
</gene>
<name>A0A084WBP5_ANOSI</name>
<protein>
    <submittedName>
        <fullName evidence="1 2">DNA-directed RNA polymerase subunit beta</fullName>
    </submittedName>
</protein>